<dbReference type="EMBL" id="JABXWR010000001">
    <property type="protein sequence ID" value="NVO67924.1"/>
    <property type="molecule type" value="Genomic_DNA"/>
</dbReference>
<accession>A0A7K4HRL2</accession>
<dbReference type="RefSeq" id="WP_176789521.1">
    <property type="nucleotide sequence ID" value="NZ_JABXWR010000001.1"/>
</dbReference>
<keyword evidence="2" id="KW-1185">Reference proteome</keyword>
<comment type="caution">
    <text evidence="1">The sequence shown here is derived from an EMBL/GenBank/DDBJ whole genome shotgun (WGS) entry which is preliminary data.</text>
</comment>
<evidence type="ECO:0000313" key="2">
    <source>
        <dbReference type="Proteomes" id="UP000570823"/>
    </source>
</evidence>
<proteinExistence type="predicted"/>
<dbReference type="AlphaFoldDB" id="A0A7K4HRL2"/>
<gene>
    <name evidence="1" type="ORF">HWN36_11550</name>
</gene>
<protein>
    <submittedName>
        <fullName evidence="1">Uncharacterized protein</fullName>
    </submittedName>
</protein>
<dbReference type="Proteomes" id="UP000570823">
    <property type="component" value="Unassembled WGS sequence"/>
</dbReference>
<reference evidence="1 2" key="1">
    <citation type="submission" date="2020-06" db="EMBL/GenBank/DDBJ databases">
        <title>Methanofollis fontis sp. nov., a methanogen isolated from marine sediments near a cold seep at Four-Way Closure Ridge offshore southwestern Taiwan.</title>
        <authorList>
            <person name="Chen S.-C."/>
            <person name="Teng N.-H."/>
            <person name="Lin Y.-S."/>
            <person name="Lai M.-C."/>
            <person name="Chen H.-H."/>
            <person name="Wang C.-C."/>
        </authorList>
    </citation>
    <scope>NUCLEOTIDE SEQUENCE [LARGE SCALE GENOMIC DNA]</scope>
    <source>
        <strain evidence="1 2">DSM 2702</strain>
    </source>
</reference>
<dbReference type="OrthoDB" id="110778at2157"/>
<name>A0A7K4HRL2_9EURY</name>
<evidence type="ECO:0000313" key="1">
    <source>
        <dbReference type="EMBL" id="NVO67924.1"/>
    </source>
</evidence>
<sequence length="178" mass="20276">MTGTIETLHPGSNAGMRALTLRETEYERLMALVKGGESLSDLIERLLDFHEAHSAGIQSRDPADFEHDLILPESRVYRQVATALLNRTLALGENVSFAIGYDPLTPPLSRTGKGLITFYKEGRRFCLFRVGKEHMWLYFPTEREDTELDGWELVQNVLLDNYLEEGGMWLIQKQYAAL</sequence>
<organism evidence="1 2">
    <name type="scientific">Methanofollis tationis</name>
    <dbReference type="NCBI Taxonomy" id="81417"/>
    <lineage>
        <taxon>Archaea</taxon>
        <taxon>Methanobacteriati</taxon>
        <taxon>Methanobacteriota</taxon>
        <taxon>Stenosarchaea group</taxon>
        <taxon>Methanomicrobia</taxon>
        <taxon>Methanomicrobiales</taxon>
        <taxon>Methanomicrobiaceae</taxon>
        <taxon>Methanofollis</taxon>
    </lineage>
</organism>